<keyword evidence="6" id="KW-0234">DNA repair</keyword>
<sequence>MEHYLPEIFWHDRKGLLSVDFQKKSETNDVCYKIVTTSMQKEVRIWELVFEKVKGERDGLAVNFVSNITGHQSAVNVARFSPDGSLLASADSGDLDNDDFPPNKENWIRLRAPLRHDSDVSAVCWSTDGMYLASVSNDESLVVQNVRTGKCTRLWSITSYRRFPNGVVWDPRGKYVVTMSTDRKLDILDAAKGTRLRWVCISLLLQLNCLGADFTPDGELLIAPCGHLEIDDSNVYGTYIFRRRDFDKDRPAAFLRSRKPTFCAVCSPVVFELRNDVEGNALGLPYRVVWATLTLDAVTFYDSQTTVPFSYLDGIHYNNLSDASWSSDGRILLVSSLEGYCSIIRFDLDCIGKVITFSLSNCPPSPVLIAPKKPKRVSKFNSNQVADNNQGFFSINVVFSLY</sequence>
<protein>
    <submittedName>
        <fullName evidence="11">WD_REPEATS_REGION domain-containing protein</fullName>
    </submittedName>
</protein>
<feature type="domain" description="CAF1B/HIR1 beta-propeller" evidence="9">
    <location>
        <begin position="213"/>
        <end position="348"/>
    </location>
</feature>
<dbReference type="GO" id="GO:0006335">
    <property type="term" value="P:DNA replication-dependent chromatin assembly"/>
    <property type="evidence" value="ECO:0007669"/>
    <property type="project" value="InterPro"/>
</dbReference>
<dbReference type="PANTHER" id="PTHR15271:SF4">
    <property type="entry name" value="CHROMATIN ASSEMBLY FACTOR 1 SUBUNIT B"/>
    <property type="match status" value="1"/>
</dbReference>
<dbReference type="AlphaFoldDB" id="A0A0N5AQJ7"/>
<dbReference type="InterPro" id="IPR055410">
    <property type="entry name" value="Beta-prop_CAF1B_HIR1"/>
</dbReference>
<dbReference type="GO" id="GO:0006281">
    <property type="term" value="P:DNA repair"/>
    <property type="evidence" value="ECO:0007669"/>
    <property type="project" value="UniProtKB-KW"/>
</dbReference>
<dbReference type="STRING" id="451379.A0A0N5AQJ7"/>
<dbReference type="Proteomes" id="UP000046393">
    <property type="component" value="Unplaced"/>
</dbReference>
<dbReference type="GO" id="GO:0006334">
    <property type="term" value="P:nucleosome assembly"/>
    <property type="evidence" value="ECO:0007669"/>
    <property type="project" value="TreeGrafter"/>
</dbReference>
<evidence type="ECO:0000256" key="1">
    <source>
        <dbReference type="ARBA" id="ARBA00004123"/>
    </source>
</evidence>
<keyword evidence="4" id="KW-0677">Repeat</keyword>
<evidence type="ECO:0000256" key="2">
    <source>
        <dbReference type="ARBA" id="ARBA00007306"/>
    </source>
</evidence>
<reference evidence="11" key="1">
    <citation type="submission" date="2016-04" db="UniProtKB">
        <authorList>
            <consortium name="WormBaseParasite"/>
        </authorList>
    </citation>
    <scope>IDENTIFICATION</scope>
</reference>
<keyword evidence="3 8" id="KW-0853">WD repeat</keyword>
<dbReference type="InterPro" id="IPR001680">
    <property type="entry name" value="WD40_rpt"/>
</dbReference>
<comment type="subcellular location">
    <subcellularLocation>
        <location evidence="1">Nucleus</location>
    </subcellularLocation>
</comment>
<evidence type="ECO:0000256" key="3">
    <source>
        <dbReference type="ARBA" id="ARBA00022574"/>
    </source>
</evidence>
<dbReference type="InterPro" id="IPR015943">
    <property type="entry name" value="WD40/YVTN_repeat-like_dom_sf"/>
</dbReference>
<feature type="repeat" description="WD" evidence="8">
    <location>
        <begin position="113"/>
        <end position="154"/>
    </location>
</feature>
<feature type="domain" description="CAF1B/HIR1 beta-propeller" evidence="9">
    <location>
        <begin position="1"/>
        <end position="192"/>
    </location>
</feature>
<dbReference type="SUPFAM" id="SSF101908">
    <property type="entry name" value="Putative isomerase YbhE"/>
    <property type="match status" value="1"/>
</dbReference>
<dbReference type="GO" id="GO:0033186">
    <property type="term" value="C:CAF-1 complex"/>
    <property type="evidence" value="ECO:0007669"/>
    <property type="project" value="TreeGrafter"/>
</dbReference>
<evidence type="ECO:0000256" key="4">
    <source>
        <dbReference type="ARBA" id="ARBA00022737"/>
    </source>
</evidence>
<proteinExistence type="inferred from homology"/>
<evidence type="ECO:0000256" key="7">
    <source>
        <dbReference type="ARBA" id="ARBA00023242"/>
    </source>
</evidence>
<evidence type="ECO:0000256" key="5">
    <source>
        <dbReference type="ARBA" id="ARBA00022763"/>
    </source>
</evidence>
<accession>A0A0N5AQJ7</accession>
<keyword evidence="7" id="KW-0539">Nucleus</keyword>
<evidence type="ECO:0000256" key="6">
    <source>
        <dbReference type="ARBA" id="ARBA00023204"/>
    </source>
</evidence>
<evidence type="ECO:0000313" key="11">
    <source>
        <dbReference type="WBParaSite" id="SMUV_0000696301-mRNA-1"/>
    </source>
</evidence>
<organism evidence="10 11">
    <name type="scientific">Syphacia muris</name>
    <dbReference type="NCBI Taxonomy" id="451379"/>
    <lineage>
        <taxon>Eukaryota</taxon>
        <taxon>Metazoa</taxon>
        <taxon>Ecdysozoa</taxon>
        <taxon>Nematoda</taxon>
        <taxon>Chromadorea</taxon>
        <taxon>Rhabditida</taxon>
        <taxon>Spirurina</taxon>
        <taxon>Oxyuridomorpha</taxon>
        <taxon>Oxyuroidea</taxon>
        <taxon>Oxyuridae</taxon>
        <taxon>Syphacia</taxon>
    </lineage>
</organism>
<dbReference type="SMART" id="SM00320">
    <property type="entry name" value="WD40"/>
    <property type="match status" value="5"/>
</dbReference>
<dbReference type="WBParaSite" id="SMUV_0000696301-mRNA-1">
    <property type="protein sequence ID" value="SMUV_0000696301-mRNA-1"/>
    <property type="gene ID" value="SMUV_0000696301"/>
</dbReference>
<keyword evidence="5" id="KW-0227">DNA damage</keyword>
<dbReference type="PANTHER" id="PTHR15271">
    <property type="entry name" value="CHROMATIN ASSEMBLY FACTOR 1 SUBUNIT B"/>
    <property type="match status" value="1"/>
</dbReference>
<dbReference type="Pfam" id="PF24105">
    <property type="entry name" value="Beta-prop_CAF1B_HIR1"/>
    <property type="match status" value="2"/>
</dbReference>
<evidence type="ECO:0000259" key="9">
    <source>
        <dbReference type="Pfam" id="PF24105"/>
    </source>
</evidence>
<evidence type="ECO:0000313" key="10">
    <source>
        <dbReference type="Proteomes" id="UP000046393"/>
    </source>
</evidence>
<name>A0A0N5AQJ7_9BILA</name>
<comment type="similarity">
    <text evidence="2">Belongs to the WD repeat HIR1 family.</text>
</comment>
<dbReference type="Gene3D" id="2.130.10.10">
    <property type="entry name" value="YVTN repeat-like/Quinoprotein amine dehydrogenase"/>
    <property type="match status" value="2"/>
</dbReference>
<keyword evidence="10" id="KW-1185">Reference proteome</keyword>
<evidence type="ECO:0000256" key="8">
    <source>
        <dbReference type="PROSITE-ProRule" id="PRU00221"/>
    </source>
</evidence>
<dbReference type="GO" id="GO:0005634">
    <property type="term" value="C:nucleus"/>
    <property type="evidence" value="ECO:0007669"/>
    <property type="project" value="UniProtKB-SubCell"/>
</dbReference>
<dbReference type="PROSITE" id="PS50082">
    <property type="entry name" value="WD_REPEATS_2"/>
    <property type="match status" value="1"/>
</dbReference>
<dbReference type="InterPro" id="IPR045145">
    <property type="entry name" value="PTHR15271"/>
</dbReference>